<accession>A0A5J4UVF4</accession>
<gene>
    <name evidence="1" type="ORF">EZS28_030025</name>
</gene>
<proteinExistence type="predicted"/>
<protein>
    <submittedName>
        <fullName evidence="1">Uncharacterized protein</fullName>
    </submittedName>
</protein>
<organism evidence="1 2">
    <name type="scientific">Streblomastix strix</name>
    <dbReference type="NCBI Taxonomy" id="222440"/>
    <lineage>
        <taxon>Eukaryota</taxon>
        <taxon>Metamonada</taxon>
        <taxon>Preaxostyla</taxon>
        <taxon>Oxymonadida</taxon>
        <taxon>Streblomastigidae</taxon>
        <taxon>Streblomastix</taxon>
    </lineage>
</organism>
<comment type="caution">
    <text evidence="1">The sequence shown here is derived from an EMBL/GenBank/DDBJ whole genome shotgun (WGS) entry which is preliminary data.</text>
</comment>
<evidence type="ECO:0000313" key="2">
    <source>
        <dbReference type="Proteomes" id="UP000324800"/>
    </source>
</evidence>
<evidence type="ECO:0000313" key="1">
    <source>
        <dbReference type="EMBL" id="KAA6374449.1"/>
    </source>
</evidence>
<dbReference type="Proteomes" id="UP000324800">
    <property type="component" value="Unassembled WGS sequence"/>
</dbReference>
<dbReference type="EMBL" id="SNRW01011974">
    <property type="protein sequence ID" value="KAA6374449.1"/>
    <property type="molecule type" value="Genomic_DNA"/>
</dbReference>
<name>A0A5J4UVF4_9EUKA</name>
<reference evidence="1 2" key="1">
    <citation type="submission" date="2019-03" db="EMBL/GenBank/DDBJ databases">
        <title>Single cell metagenomics reveals metabolic interactions within the superorganism composed of flagellate Streblomastix strix and complex community of Bacteroidetes bacteria on its surface.</title>
        <authorList>
            <person name="Treitli S.C."/>
            <person name="Kolisko M."/>
            <person name="Husnik F."/>
            <person name="Keeling P."/>
            <person name="Hampl V."/>
        </authorList>
    </citation>
    <scope>NUCLEOTIDE SEQUENCE [LARGE SCALE GENOMIC DNA]</scope>
    <source>
        <strain evidence="1">ST1C</strain>
    </source>
</reference>
<dbReference type="AlphaFoldDB" id="A0A5J4UVF4"/>
<sequence>MYYPYKGKGSVTFAQLMDEVIKLTDQYSWKIDDSHISGLSNTIPDSVSRLSRCGDYAIKREVLQKPNKELRNQISIDIFATHANRECLRYCSISKDRFNVKPNGLSLQWSKQVLLLHLPISQLLRSIRKVKKERVQGVALIAPDWPIISYTQSCERLKY</sequence>